<keyword evidence="7" id="KW-0378">Hydrolase</keyword>
<reference evidence="7 8" key="1">
    <citation type="journal article" date="2001" name="FEMS Microbiol. Lett.">
        <title>Oceanobacillus iheyensis gen. nov., sp. nov., a deep-sea extremely halotolerant and alkaliphilic species isolated from a depth of 1050 m on the Iheya Ridge.</title>
        <authorList>
            <person name="Lu J."/>
            <person name="Nogi Y."/>
            <person name="Takami H."/>
        </authorList>
    </citation>
    <scope>NUCLEOTIDE SEQUENCE [LARGE SCALE GENOMIC DNA]</scope>
    <source>
        <strain evidence="8">DSM 14371 / CIP 107618 / JCM 11309 / KCTC 3954 / HTE831</strain>
    </source>
</reference>
<dbReference type="GO" id="GO:0004527">
    <property type="term" value="F:exonuclease activity"/>
    <property type="evidence" value="ECO:0007669"/>
    <property type="project" value="UniProtKB-KW"/>
</dbReference>
<dbReference type="OrthoDB" id="9795626at2"/>
<keyword evidence="7" id="KW-0269">Exonuclease</keyword>
<feature type="region of interest" description="Disordered" evidence="5">
    <location>
        <begin position="612"/>
        <end position="634"/>
    </location>
</feature>
<keyword evidence="8" id="KW-1185">Reference proteome</keyword>
<dbReference type="PANTHER" id="PTHR32114:SF2">
    <property type="entry name" value="ABC TRANSPORTER ABCH.3"/>
    <property type="match status" value="1"/>
</dbReference>
<dbReference type="SUPFAM" id="SSF52540">
    <property type="entry name" value="P-loop containing nucleoside triphosphate hydrolases"/>
    <property type="match status" value="2"/>
</dbReference>
<dbReference type="Proteomes" id="UP000000822">
    <property type="component" value="Chromosome"/>
</dbReference>
<comment type="similarity">
    <text evidence="1">Belongs to the SMC family. SbcC subfamily.</text>
</comment>
<feature type="coiled-coil region" evidence="4">
    <location>
        <begin position="294"/>
        <end position="502"/>
    </location>
</feature>
<dbReference type="PANTHER" id="PTHR32114">
    <property type="entry name" value="ABC TRANSPORTER ABCH.3"/>
    <property type="match status" value="1"/>
</dbReference>
<protein>
    <recommendedName>
        <fullName evidence="3">Nuclease SbcCD subunit C</fullName>
    </recommendedName>
</protein>
<dbReference type="GO" id="GO:0016887">
    <property type="term" value="F:ATP hydrolysis activity"/>
    <property type="evidence" value="ECO:0007669"/>
    <property type="project" value="InterPro"/>
</dbReference>
<keyword evidence="7" id="KW-0540">Nuclease</keyword>
<evidence type="ECO:0000256" key="5">
    <source>
        <dbReference type="SAM" id="MobiDB-lite"/>
    </source>
</evidence>
<name>Q8EP67_OCEIH</name>
<dbReference type="Gene3D" id="3.40.50.300">
    <property type="entry name" value="P-loop containing nucleotide triphosphate hydrolases"/>
    <property type="match status" value="2"/>
</dbReference>
<accession>Q8EP67</accession>
<dbReference type="RefSeq" id="WP_011066642.1">
    <property type="nucleotide sequence ID" value="NC_004193.1"/>
</dbReference>
<dbReference type="KEGG" id="oih:OB2250"/>
<dbReference type="STRING" id="221109.gene:10734498"/>
<evidence type="ECO:0000256" key="4">
    <source>
        <dbReference type="SAM" id="Coils"/>
    </source>
</evidence>
<dbReference type="Pfam" id="PF13476">
    <property type="entry name" value="AAA_23"/>
    <property type="match status" value="1"/>
</dbReference>
<evidence type="ECO:0000313" key="8">
    <source>
        <dbReference type="Proteomes" id="UP000000822"/>
    </source>
</evidence>
<evidence type="ECO:0000256" key="2">
    <source>
        <dbReference type="ARBA" id="ARBA00011322"/>
    </source>
</evidence>
<keyword evidence="4" id="KW-0175">Coiled coil</keyword>
<evidence type="ECO:0000256" key="1">
    <source>
        <dbReference type="ARBA" id="ARBA00006930"/>
    </source>
</evidence>
<evidence type="ECO:0000259" key="6">
    <source>
        <dbReference type="Pfam" id="PF13476"/>
    </source>
</evidence>
<dbReference type="InterPro" id="IPR038729">
    <property type="entry name" value="Rad50/SbcC_AAA"/>
</dbReference>
<sequence>MRPLYLKLTAFGPYKDTEIIDFTKLGDVQLFSISGNTGAGKTTIFDGIAFALYGRASGSDREDNRLLRSDFAEDHTHTSVELTFTIKERTYRVLRQPGHIKKGNKTKTGEKYELFELTEQKEISIVDRQIVSEVDKKIEELIGLTQDQFKQIVMLPQGEFRKLLTSETENKEAILRRLFKTEHYKYMNEILRQKKNTFEQSYNRVSDQLTQTMKQVSSTFPLRENSKLQYVFQTEYYNVQQVLEALNEEKTYYHQEIEKKTQQYTSSYKKHDIAQKEYYAAKHINEQFDQLQVKKQRSQELMNKQAEIRLIENQLKAAEQAQRIEPIEQFALNYQQQLQEKEIQLKTLTEKEQQAAEQLKLVTAKYKNEEEKSEQREKISIYISQLESYLPIVEQLDSESNEIQSLKNQNVQQEQKIREDGQLLERKEKEQESLSEEIKKLTKQVEKASDLNKRLTELRQVGKLLQRLISLQKEEAYIQNKYQQTKQDYENSEKQYQEIEQNWINNQAFVLASHLHDEEECPVCGSTTHPNKASIENQSVTKEALESFRIQKEEKNKNWQEQQVALSSTKTSLTEVSAELNEWGISLDNPSITFDEIVQEGKQLAEQKKNIQHAKEKRNNYEAKVEQQKREDKKNKEAFEQLKQKYQEQVSLLKSKQASHIEKKKQVPEEFHQLSKLKDSLRIQKQQKQEMEQAWKEIQQEYQQITQRHLEIRSEVKNYQTQITDLSKQVEKANKEFEQKISEAGFTRETYQEAKLEESILLQRKQQVENYKQEKQQIDNQVKELEAILAQQERQDLGFLEERLRDLKHDFEQNLNELNTLKKFDQEIRSIKERMEVLHNEVAETENKLMVITEVYDVLRGQNQKKVSFERYLQMEYLEQIIEAANYRLKDLSNGQFYLTRSDRQESHGRQSGLALDVYDTYTGQTRDVKTLSGGEKFNASLCLALGMSDVIQSFQGNVMIQTMFIDEGFGSLDEESLTKAIDTLVQLQKSGRLIGVISHVQELKDILPATIEVKKTKEGYSHTKLIVK</sequence>
<reference evidence="7 8" key="2">
    <citation type="journal article" date="2002" name="Nucleic Acids Res.">
        <title>Genome sequence of Oceanobacillus iheyensis isolated from the Iheya Ridge and its unexpected adaptive capabilities to extreme environments.</title>
        <authorList>
            <person name="Takami H."/>
            <person name="Takaki Y."/>
            <person name="Uchiyama I."/>
        </authorList>
    </citation>
    <scope>NUCLEOTIDE SEQUENCE [LARGE SCALE GENOMIC DNA]</scope>
    <source>
        <strain evidence="8">DSM 14371 / CIP 107618 / JCM 11309 / KCTC 3954 / HTE831</strain>
    </source>
</reference>
<dbReference type="AlphaFoldDB" id="Q8EP67"/>
<dbReference type="Pfam" id="PF13558">
    <property type="entry name" value="SbcC_Walker_B"/>
    <property type="match status" value="1"/>
</dbReference>
<dbReference type="GO" id="GO:0006302">
    <property type="term" value="P:double-strand break repair"/>
    <property type="evidence" value="ECO:0007669"/>
    <property type="project" value="InterPro"/>
</dbReference>
<feature type="domain" description="Rad50/SbcC-type AAA" evidence="6">
    <location>
        <begin position="6"/>
        <end position="216"/>
    </location>
</feature>
<dbReference type="PhylomeDB" id="Q8EP67"/>
<dbReference type="InterPro" id="IPR027417">
    <property type="entry name" value="P-loop_NTPase"/>
</dbReference>
<evidence type="ECO:0000313" key="7">
    <source>
        <dbReference type="EMBL" id="BAC14206.1"/>
    </source>
</evidence>
<gene>
    <name evidence="7" type="ordered locus">OB2250</name>
</gene>
<organism evidence="7 8">
    <name type="scientific">Oceanobacillus iheyensis (strain DSM 14371 / CIP 107618 / JCM 11309 / KCTC 3954 / HTE831)</name>
    <dbReference type="NCBI Taxonomy" id="221109"/>
    <lineage>
        <taxon>Bacteria</taxon>
        <taxon>Bacillati</taxon>
        <taxon>Bacillota</taxon>
        <taxon>Bacilli</taxon>
        <taxon>Bacillales</taxon>
        <taxon>Bacillaceae</taxon>
        <taxon>Oceanobacillus</taxon>
    </lineage>
</organism>
<comment type="subunit">
    <text evidence="2">Heterodimer of SbcC and SbcD.</text>
</comment>
<dbReference type="HOGENOM" id="CLU_004785_2_1_9"/>
<dbReference type="EMBL" id="BA000028">
    <property type="protein sequence ID" value="BAC14206.1"/>
    <property type="molecule type" value="Genomic_DNA"/>
</dbReference>
<dbReference type="eggNOG" id="COG0419">
    <property type="taxonomic scope" value="Bacteria"/>
</dbReference>
<evidence type="ECO:0000256" key="3">
    <source>
        <dbReference type="ARBA" id="ARBA00013368"/>
    </source>
</evidence>
<proteinExistence type="inferred from homology"/>